<dbReference type="SMART" id="SM00062">
    <property type="entry name" value="PBPb"/>
    <property type="match status" value="1"/>
</dbReference>
<protein>
    <submittedName>
        <fullName evidence="5">Amino acid ABC transporter substrate-binding protein, PAAT family (TC 3.A.1.3.-)</fullName>
    </submittedName>
</protein>
<dbReference type="EMBL" id="FNHO01000003">
    <property type="protein sequence ID" value="SDM27123.1"/>
    <property type="molecule type" value="Genomic_DNA"/>
</dbReference>
<gene>
    <name evidence="5" type="ORF">SAMN05660875_103378</name>
</gene>
<evidence type="ECO:0000259" key="4">
    <source>
        <dbReference type="SMART" id="SM00062"/>
    </source>
</evidence>
<dbReference type="Gene3D" id="3.40.190.10">
    <property type="entry name" value="Periplasmic binding protein-like II"/>
    <property type="match status" value="3"/>
</dbReference>
<feature type="chain" id="PRO_5045660039" evidence="3">
    <location>
        <begin position="39"/>
        <end position="319"/>
    </location>
</feature>
<feature type="domain" description="Solute-binding protein family 3/N-terminal" evidence="4">
    <location>
        <begin position="52"/>
        <end position="302"/>
    </location>
</feature>
<sequence length="319" mass="36408">MGHPYLYRKRSGQAVIAMHRFLLLVWLILSCAMMPAQAAQVRSYDDIVESGVLKVAVYDNFPPYSYRADGKPRGVDVDLAAKLAEGLGLKLELLWVTPGETLDDDLRNFIWKGHYLRRDVLADVMLRVPYDREFSLRRNDVGELVNELVAMFGPYQRERWQMAYDDRRMDDVPSVAVFQYHPIGVEVESVPSFYMTSVFNGRMAANTHHYPTPRLAFDAMVKGEVDATMAMRGEIDWLVAQAADSHLKLAENAYPNMGRQAWDLGMAVHESNRQLAYALEEILEPLVNDGGMEQIYAAYGMRYEKPELYQQGQGEVVNR</sequence>
<dbReference type="Proteomes" id="UP000182276">
    <property type="component" value="Unassembled WGS sequence"/>
</dbReference>
<keyword evidence="2 3" id="KW-0732">Signal</keyword>
<evidence type="ECO:0000256" key="2">
    <source>
        <dbReference type="ARBA" id="ARBA00022729"/>
    </source>
</evidence>
<dbReference type="PANTHER" id="PTHR35936">
    <property type="entry name" value="MEMBRANE-BOUND LYTIC MUREIN TRANSGLYCOSYLASE F"/>
    <property type="match status" value="1"/>
</dbReference>
<feature type="signal peptide" evidence="3">
    <location>
        <begin position="1"/>
        <end position="38"/>
    </location>
</feature>
<name>A0ABY0R1N5_9GAMM</name>
<dbReference type="InterPro" id="IPR001638">
    <property type="entry name" value="Solute-binding_3/MltF_N"/>
</dbReference>
<dbReference type="PANTHER" id="PTHR35936:SF19">
    <property type="entry name" value="AMINO-ACID-BINDING PROTEIN YXEM-RELATED"/>
    <property type="match status" value="1"/>
</dbReference>
<evidence type="ECO:0000313" key="6">
    <source>
        <dbReference type="Proteomes" id="UP000182276"/>
    </source>
</evidence>
<evidence type="ECO:0000256" key="1">
    <source>
        <dbReference type="ARBA" id="ARBA00010333"/>
    </source>
</evidence>
<accession>A0ABY0R1N5</accession>
<proteinExistence type="inferred from homology"/>
<comment type="caution">
    <text evidence="5">The sequence shown here is derived from an EMBL/GenBank/DDBJ whole genome shotgun (WGS) entry which is preliminary data.</text>
</comment>
<evidence type="ECO:0000313" key="5">
    <source>
        <dbReference type="EMBL" id="SDM27123.1"/>
    </source>
</evidence>
<organism evidence="5 6">
    <name type="scientific">Stutzerimonas balearica DSM 6083</name>
    <dbReference type="NCBI Taxonomy" id="1123016"/>
    <lineage>
        <taxon>Bacteria</taxon>
        <taxon>Pseudomonadati</taxon>
        <taxon>Pseudomonadota</taxon>
        <taxon>Gammaproteobacteria</taxon>
        <taxon>Pseudomonadales</taxon>
        <taxon>Pseudomonadaceae</taxon>
        <taxon>Stutzerimonas</taxon>
    </lineage>
</organism>
<comment type="similarity">
    <text evidence="1">Belongs to the bacterial solute-binding protein 3 family.</text>
</comment>
<dbReference type="SUPFAM" id="SSF53850">
    <property type="entry name" value="Periplasmic binding protein-like II"/>
    <property type="match status" value="1"/>
</dbReference>
<dbReference type="Pfam" id="PF00497">
    <property type="entry name" value="SBP_bac_3"/>
    <property type="match status" value="1"/>
</dbReference>
<keyword evidence="6" id="KW-1185">Reference proteome</keyword>
<reference evidence="5 6" key="1">
    <citation type="submission" date="2016-10" db="EMBL/GenBank/DDBJ databases">
        <authorList>
            <person name="Varghese N."/>
            <person name="Submissions S."/>
        </authorList>
    </citation>
    <scope>NUCLEOTIDE SEQUENCE [LARGE SCALE GENOMIC DNA]</scope>
    <source>
        <strain evidence="5 6">DSM 6083</strain>
    </source>
</reference>
<evidence type="ECO:0000256" key="3">
    <source>
        <dbReference type="SAM" id="SignalP"/>
    </source>
</evidence>